<dbReference type="RefSeq" id="XP_046008175.1">
    <property type="nucleotide sequence ID" value="XM_046157153.1"/>
</dbReference>
<dbReference type="Pfam" id="PF01738">
    <property type="entry name" value="DLH"/>
    <property type="match status" value="1"/>
</dbReference>
<proteinExistence type="predicted"/>
<dbReference type="GO" id="GO:0016787">
    <property type="term" value="F:hydrolase activity"/>
    <property type="evidence" value="ECO:0007669"/>
    <property type="project" value="UniProtKB-KW"/>
</dbReference>
<feature type="domain" description="Dienelactone hydrolase" evidence="1">
    <location>
        <begin position="27"/>
        <end position="285"/>
    </location>
</feature>
<comment type="caution">
    <text evidence="2">The sequence shown here is derived from an EMBL/GenBank/DDBJ whole genome shotgun (WGS) entry which is preliminary data.</text>
</comment>
<sequence>MSCPDCYRGGVTTEHPKGKETTIHGLATYVAEPPAGTTPKDIILYITDAFGWQHANNRVLADHYASRGGYLVYVPDFMGGHAIDAYGLVVMDKVAGKAATWADTFWKPWYIARMVPSIISFMWFCRPAVRKGLVYEFAQKLRSSPAPYQTNGKPLRIGAAGFCWGGKFGVWLAQDEPASRLAEAQPLVDCVFTAHPSFLSVPADIEAVTLPLSVAVGEDDMALPADKIQQMKKMLEAKPGAEGRYEVNIIPGAKHGFAVRSHPNDAHEMECALRAEDQAIAWFDKWLARD</sequence>
<dbReference type="PANTHER" id="PTHR17630:SF105">
    <property type="entry name" value="DIENELACTONE HYDROLASE FAMILY PROTEIN (AFU_ORTHOLOGUE AFUA_4G08790)"/>
    <property type="match status" value="1"/>
</dbReference>
<keyword evidence="3" id="KW-1185">Reference proteome</keyword>
<dbReference type="GeneID" id="70186699"/>
<dbReference type="SUPFAM" id="SSF53474">
    <property type="entry name" value="alpha/beta-Hydrolases"/>
    <property type="match status" value="1"/>
</dbReference>
<protein>
    <submittedName>
        <fullName evidence="2">Alpha/Beta hydrolase protein</fullName>
    </submittedName>
</protein>
<reference evidence="2" key="1">
    <citation type="journal article" date="2021" name="Nat. Commun.">
        <title>Genetic determinants of endophytism in the Arabidopsis root mycobiome.</title>
        <authorList>
            <person name="Mesny F."/>
            <person name="Miyauchi S."/>
            <person name="Thiergart T."/>
            <person name="Pickel B."/>
            <person name="Atanasova L."/>
            <person name="Karlsson M."/>
            <person name="Huettel B."/>
            <person name="Barry K.W."/>
            <person name="Haridas S."/>
            <person name="Chen C."/>
            <person name="Bauer D."/>
            <person name="Andreopoulos W."/>
            <person name="Pangilinan J."/>
            <person name="LaButti K."/>
            <person name="Riley R."/>
            <person name="Lipzen A."/>
            <person name="Clum A."/>
            <person name="Drula E."/>
            <person name="Henrissat B."/>
            <person name="Kohler A."/>
            <person name="Grigoriev I.V."/>
            <person name="Martin F.M."/>
            <person name="Hacquard S."/>
        </authorList>
    </citation>
    <scope>NUCLEOTIDE SEQUENCE</scope>
    <source>
        <strain evidence="2">MPI-CAGE-CH-0230</strain>
    </source>
</reference>
<evidence type="ECO:0000259" key="1">
    <source>
        <dbReference type="Pfam" id="PF01738"/>
    </source>
</evidence>
<dbReference type="InterPro" id="IPR002925">
    <property type="entry name" value="Dienelactn_hydro"/>
</dbReference>
<organism evidence="2 3">
    <name type="scientific">Microdochium trichocladiopsis</name>
    <dbReference type="NCBI Taxonomy" id="1682393"/>
    <lineage>
        <taxon>Eukaryota</taxon>
        <taxon>Fungi</taxon>
        <taxon>Dikarya</taxon>
        <taxon>Ascomycota</taxon>
        <taxon>Pezizomycotina</taxon>
        <taxon>Sordariomycetes</taxon>
        <taxon>Xylariomycetidae</taxon>
        <taxon>Xylariales</taxon>
        <taxon>Microdochiaceae</taxon>
        <taxon>Microdochium</taxon>
    </lineage>
</organism>
<name>A0A9P9BL72_9PEZI</name>
<dbReference type="Gene3D" id="3.40.50.1820">
    <property type="entry name" value="alpha/beta hydrolase"/>
    <property type="match status" value="1"/>
</dbReference>
<dbReference type="PANTHER" id="PTHR17630">
    <property type="entry name" value="DIENELACTONE HYDROLASE"/>
    <property type="match status" value="1"/>
</dbReference>
<evidence type="ECO:0000313" key="2">
    <source>
        <dbReference type="EMBL" id="KAH7024627.1"/>
    </source>
</evidence>
<dbReference type="EMBL" id="JAGTJQ010000009">
    <property type="protein sequence ID" value="KAH7024627.1"/>
    <property type="molecule type" value="Genomic_DNA"/>
</dbReference>
<keyword evidence="2" id="KW-0378">Hydrolase</keyword>
<dbReference type="AlphaFoldDB" id="A0A9P9BL72"/>
<dbReference type="OrthoDB" id="17560at2759"/>
<dbReference type="InterPro" id="IPR029058">
    <property type="entry name" value="AB_hydrolase_fold"/>
</dbReference>
<accession>A0A9P9BL72</accession>
<evidence type="ECO:0000313" key="3">
    <source>
        <dbReference type="Proteomes" id="UP000756346"/>
    </source>
</evidence>
<dbReference type="Proteomes" id="UP000756346">
    <property type="component" value="Unassembled WGS sequence"/>
</dbReference>
<gene>
    <name evidence="2" type="ORF">B0I36DRAFT_352841</name>
</gene>